<evidence type="ECO:0000256" key="2">
    <source>
        <dbReference type="ARBA" id="ARBA00022857"/>
    </source>
</evidence>
<dbReference type="OrthoDB" id="1669814at2759"/>
<dbReference type="FunFam" id="3.40.50.720:FF:000084">
    <property type="entry name" value="Short-chain dehydrogenase reductase"/>
    <property type="match status" value="1"/>
</dbReference>
<keyword evidence="2" id="KW-0521">NADP</keyword>
<dbReference type="SUPFAM" id="SSF51735">
    <property type="entry name" value="NAD(P)-binding Rossmann-fold domains"/>
    <property type="match status" value="1"/>
</dbReference>
<proteinExistence type="inferred from homology"/>
<dbReference type="Proteomes" id="UP000434172">
    <property type="component" value="Unassembled WGS sequence"/>
</dbReference>
<dbReference type="PROSITE" id="PS00061">
    <property type="entry name" value="ADH_SHORT"/>
    <property type="match status" value="1"/>
</dbReference>
<dbReference type="PRINTS" id="PR00081">
    <property type="entry name" value="GDHRDH"/>
</dbReference>
<dbReference type="EMBL" id="WOWK01000034">
    <property type="protein sequence ID" value="KAF0325865.1"/>
    <property type="molecule type" value="Genomic_DNA"/>
</dbReference>
<dbReference type="PANTHER" id="PTHR24321">
    <property type="entry name" value="DEHYDROGENASES, SHORT CHAIN"/>
    <property type="match status" value="1"/>
</dbReference>
<gene>
    <name evidence="4" type="ORF">GQ607_006997</name>
</gene>
<comment type="caution">
    <text evidence="4">The sequence shown here is derived from an EMBL/GenBank/DDBJ whole genome shotgun (WGS) entry which is preliminary data.</text>
</comment>
<evidence type="ECO:0000313" key="5">
    <source>
        <dbReference type="Proteomes" id="UP000434172"/>
    </source>
</evidence>
<dbReference type="PANTHER" id="PTHR24321:SF8">
    <property type="entry name" value="ESTRADIOL 17-BETA-DEHYDROGENASE 8-RELATED"/>
    <property type="match status" value="1"/>
</dbReference>
<reference evidence="4 5" key="1">
    <citation type="submission" date="2019-12" db="EMBL/GenBank/DDBJ databases">
        <title>A genome sequence resource for the geographically widespread anthracnose pathogen Colletotrichum asianum.</title>
        <authorList>
            <person name="Meng Y."/>
        </authorList>
    </citation>
    <scope>NUCLEOTIDE SEQUENCE [LARGE SCALE GENOMIC DNA]</scope>
    <source>
        <strain evidence="4 5">ICMP 18580</strain>
    </source>
</reference>
<dbReference type="Gene3D" id="3.40.50.720">
    <property type="entry name" value="NAD(P)-binding Rossmann-like Domain"/>
    <property type="match status" value="1"/>
</dbReference>
<protein>
    <submittedName>
        <fullName evidence="4">3-alpha-(Or 20-beta)-hydroxysteroid dehydrogenase</fullName>
    </submittedName>
</protein>
<dbReference type="AlphaFoldDB" id="A0A8H3WGE9"/>
<evidence type="ECO:0000256" key="3">
    <source>
        <dbReference type="ARBA" id="ARBA00023002"/>
    </source>
</evidence>
<accession>A0A8H3WGE9</accession>
<dbReference type="InterPro" id="IPR020904">
    <property type="entry name" value="Sc_DH/Rdtase_CS"/>
</dbReference>
<comment type="similarity">
    <text evidence="1">Belongs to the short-chain dehydrogenases/reductases (SDR) family.</text>
</comment>
<dbReference type="InterPro" id="IPR002347">
    <property type="entry name" value="SDR_fam"/>
</dbReference>
<keyword evidence="5" id="KW-1185">Reference proteome</keyword>
<dbReference type="Pfam" id="PF13561">
    <property type="entry name" value="adh_short_C2"/>
    <property type="match status" value="1"/>
</dbReference>
<name>A0A8H3WGE9_9PEZI</name>
<sequence length="252" mass="25559">MASLSGKTIAITGAASGIGLATARRLVSLGAKVSLSDNNSALLASSTLKLSTAFGPENIHSKVVDVRDLDAVKAWIAETVQKFGPLHGAANVAGVLGAQGNNVRIPDIGDEDWNFVMDINAGGVRNSMSAEIPDMIDGGSIVNVSSVAGKIGLPMNGAYVASKHAVVGLTKTAAKEFGGRGLRINAVCPGTIETPILTQALAAPQAEFGPPPCLLGRFGKPEEVADLIAFLLGDGASYITGQAICVDGGIVV</sequence>
<dbReference type="GO" id="GO:0016491">
    <property type="term" value="F:oxidoreductase activity"/>
    <property type="evidence" value="ECO:0007669"/>
    <property type="project" value="UniProtKB-KW"/>
</dbReference>
<keyword evidence="3" id="KW-0560">Oxidoreductase</keyword>
<dbReference type="CDD" id="cd05233">
    <property type="entry name" value="SDR_c"/>
    <property type="match status" value="1"/>
</dbReference>
<organism evidence="4 5">
    <name type="scientific">Colletotrichum asianum</name>
    <dbReference type="NCBI Taxonomy" id="702518"/>
    <lineage>
        <taxon>Eukaryota</taxon>
        <taxon>Fungi</taxon>
        <taxon>Dikarya</taxon>
        <taxon>Ascomycota</taxon>
        <taxon>Pezizomycotina</taxon>
        <taxon>Sordariomycetes</taxon>
        <taxon>Hypocreomycetidae</taxon>
        <taxon>Glomerellales</taxon>
        <taxon>Glomerellaceae</taxon>
        <taxon>Colletotrichum</taxon>
        <taxon>Colletotrichum gloeosporioides species complex</taxon>
    </lineage>
</organism>
<evidence type="ECO:0000313" key="4">
    <source>
        <dbReference type="EMBL" id="KAF0325865.1"/>
    </source>
</evidence>
<evidence type="ECO:0000256" key="1">
    <source>
        <dbReference type="ARBA" id="ARBA00006484"/>
    </source>
</evidence>
<dbReference type="InterPro" id="IPR036291">
    <property type="entry name" value="NAD(P)-bd_dom_sf"/>
</dbReference>
<dbReference type="PRINTS" id="PR00080">
    <property type="entry name" value="SDRFAMILY"/>
</dbReference>